<reference evidence="2 3" key="1">
    <citation type="submission" date="2015-12" db="EMBL/GenBank/DDBJ databases">
        <title>Diversity of Burkholderia near neighbor genomes.</title>
        <authorList>
            <person name="Sahl J."/>
            <person name="Wagner D."/>
            <person name="Keim P."/>
        </authorList>
    </citation>
    <scope>NUCLEOTIDE SEQUENCE [LARGE SCALE GENOMIC DNA]</scope>
    <source>
        <strain evidence="2 3">BDU8</strain>
    </source>
</reference>
<feature type="domain" description="Asparagine synthetase" evidence="1">
    <location>
        <begin position="207"/>
        <end position="549"/>
    </location>
</feature>
<evidence type="ECO:0000259" key="1">
    <source>
        <dbReference type="Pfam" id="PF00733"/>
    </source>
</evidence>
<dbReference type="RefSeq" id="WP_066489890.1">
    <property type="nucleotide sequence ID" value="NZ_CP013389.1"/>
</dbReference>
<organism evidence="2 3">
    <name type="scientific">Burkholderia mayonis</name>
    <dbReference type="NCBI Taxonomy" id="1385591"/>
    <lineage>
        <taxon>Bacteria</taxon>
        <taxon>Pseudomonadati</taxon>
        <taxon>Pseudomonadota</taxon>
        <taxon>Betaproteobacteria</taxon>
        <taxon>Burkholderiales</taxon>
        <taxon>Burkholderiaceae</taxon>
        <taxon>Burkholderia</taxon>
        <taxon>pseudomallei group</taxon>
    </lineage>
</organism>
<dbReference type="Pfam" id="PF00733">
    <property type="entry name" value="Asn_synthase"/>
    <property type="match status" value="1"/>
</dbReference>
<evidence type="ECO:0000313" key="3">
    <source>
        <dbReference type="Proteomes" id="UP000067711"/>
    </source>
</evidence>
<sequence length="583" mass="63103">MAKSIERLDLTNAPPRSGWRLERRAWTDAVGYRGLLSCNSGPDRPIGATLLEVGGRAYLRDAHSRLDRALARTRTLSDARDIVTRGVWGAYILVLGEAATGRRLFLPDPLHSVRLYYRTAGNGRVDVDPQAANLLDGAPIDWNLDYLIEFACTQFGPLDETPFASVRAVPPGCALIVDADGRCTIERAWLPRTGAVDDVRASCAAALDDVYSSIARSHPNVCAALSGGVDSSAGAIFLRKALGADAPLAAVHLFSTSSPDFYERDMAARVADSIGAELICIDIDRHLPFSERIVRTPPASLSQDMLFLGIDKAVSGAIGPSSVLLEGQGGDLLFKAVPDANAVLDALHGKGWSFALRTAEKLAMLHNDSIPRILLMAAKIALRRRLFGQDASVSQQTMSTLFASHAPRAAAGQARIRTPRDLRADTPSGESISVLDRFVSIMTPVTDAAYTSRLNPYLAQPVVEATFGLRSYDSFDHRNDRIVLREIASAHTPVDVLWRRTKGSFGIGFVKGIVSHYDAFRELIRDGVLMRSGKIDETELEQALKAVRVGQNAAAISLALVGCVEVFCASWQNFVANRRVVAC</sequence>
<dbReference type="InterPro" id="IPR001962">
    <property type="entry name" value="Asn_synthase"/>
</dbReference>
<gene>
    <name evidence="2" type="ORF">WS71_24035</name>
</gene>
<dbReference type="Gene3D" id="3.40.50.620">
    <property type="entry name" value="HUPs"/>
    <property type="match status" value="1"/>
</dbReference>
<dbReference type="SUPFAM" id="SSF52402">
    <property type="entry name" value="Adenine nucleotide alpha hydrolases-like"/>
    <property type="match status" value="1"/>
</dbReference>
<evidence type="ECO:0000313" key="2">
    <source>
        <dbReference type="EMBL" id="AOJ10286.1"/>
    </source>
</evidence>
<accession>A0A1B4G2W7</accession>
<proteinExistence type="predicted"/>
<dbReference type="EMBL" id="CP013389">
    <property type="protein sequence ID" value="AOJ10286.1"/>
    <property type="molecule type" value="Genomic_DNA"/>
</dbReference>
<dbReference type="GO" id="GO:0006529">
    <property type="term" value="P:asparagine biosynthetic process"/>
    <property type="evidence" value="ECO:0007669"/>
    <property type="project" value="InterPro"/>
</dbReference>
<dbReference type="AlphaFoldDB" id="A0A1B4G2W7"/>
<dbReference type="GO" id="GO:0004066">
    <property type="term" value="F:asparagine synthase (glutamine-hydrolyzing) activity"/>
    <property type="evidence" value="ECO:0007669"/>
    <property type="project" value="InterPro"/>
</dbReference>
<protein>
    <submittedName>
        <fullName evidence="2">Asparagine synthase</fullName>
    </submittedName>
</protein>
<dbReference type="InterPro" id="IPR014729">
    <property type="entry name" value="Rossmann-like_a/b/a_fold"/>
</dbReference>
<name>A0A1B4G2W7_9BURK</name>
<dbReference type="Proteomes" id="UP000067711">
    <property type="component" value="Chromosome 1"/>
</dbReference>